<dbReference type="Proteomes" id="UP000232323">
    <property type="component" value="Unassembled WGS sequence"/>
</dbReference>
<sequence length="1022" mass="109451">MSGGWRQEGMWDRRITKTSTFVRNIIKRNTYQRLKRKVNVSVGQLHNSTSELQGLLQDLNSLRNMVRYNITSTAGTDNSPDNALSMETMLFPTTIERSSLERTSESRLADVMKQLQNSAQDQSSELKISSFITTQQPLPLSSSSPAVEAVPFGSSAELIKSSSVLATTRSSPGHSNAMLEAVNVYPGNSTSLDAAESVDRFLDSQLYNRALLTSTDVPSIASTTVVSWATHDSTLSNTPSTDSSFSYASSVIDAEVPAVSTTDFSSLPPPGDVSPSEMYRNPLVEGLQGALQWLHDGMKSVVTGSTVLIPGEPSEEPRISASNLLRDLVQQIREESTLWGGVQDSETRAVFSSVMSQISYIAERMDAGSQQPMYEERLATPQLLGKEGNIERGDIQAVISNSQDLHHSAHYYNAEAGHIAGIKELLSGIKGLGDSILEGMDAGWSLVPPSARVAAYIIAAAGVLFLLKMGGGASKDEAQDIKLQGSQPLLGQTLGSSDVRKIEATQTFIIRGSSDGLTAEAAAAVVKGWPRGVELPSAQQLSLGGNSVQEAWQVFRESIQTTSGGSAVIPGVTGRMLQQQQQTMAIDSSSSSMAMAAAVTGAAAVAAAVSTEDARRAEVERAAGSRMLERELVRQRQELKDHVRWATLSLGPVTAVVPGGEPVREEVDKLLQQLEGISPTDKPLNVKVDVERLTSVNPLQPPAPQPDPSLLGSWKLVYASTGSGPASDGTSVQRTDGTSSKLLAQILQLAASVPGVGMDAVTQNLGTDPLRPGLITMENYSVFSFGPLGQWRVGVSGKWVDNGGGMCAEAIFQTFSTKLISFLGLPTESAPEIVVAVPEALRNQGTWCTTYLDSDTRISRQANGSLFLFKKQSSHQQASKEDWRRESHDPGHFKGATYSTASRVSATSQVAGVPSEAPSPGHHLNWLPPRANEVSPASDKASSISRFMPYFGDQDARSIGQKGSYLVDMLPLRVTGEPSEIDVKTSFGQSQANTLSPVFKKHYDGLQQKRHVQGFVQQGASA</sequence>
<accession>A0A250WSQ7</accession>
<evidence type="ECO:0008006" key="4">
    <source>
        <dbReference type="Google" id="ProtNLM"/>
    </source>
</evidence>
<dbReference type="EMBL" id="BEGY01000005">
    <property type="protein sequence ID" value="GAX73864.1"/>
    <property type="molecule type" value="Genomic_DNA"/>
</dbReference>
<feature type="region of interest" description="Disordered" evidence="1">
    <location>
        <begin position="877"/>
        <end position="898"/>
    </location>
</feature>
<dbReference type="OrthoDB" id="544031at2759"/>
<protein>
    <recommendedName>
        <fullName evidence="4">Plastid lipid-associated protein/fibrillin conserved domain-containing protein</fullName>
    </recommendedName>
</protein>
<dbReference type="STRING" id="1157962.A0A250WSQ7"/>
<name>A0A250WSQ7_9CHLO</name>
<evidence type="ECO:0000313" key="2">
    <source>
        <dbReference type="EMBL" id="GAX73864.1"/>
    </source>
</evidence>
<evidence type="ECO:0000313" key="3">
    <source>
        <dbReference type="Proteomes" id="UP000232323"/>
    </source>
</evidence>
<keyword evidence="3" id="KW-1185">Reference proteome</keyword>
<reference evidence="2 3" key="1">
    <citation type="submission" date="2017-08" db="EMBL/GenBank/DDBJ databases">
        <title>Acidophilic green algal genome provides insights into adaptation to an acidic environment.</title>
        <authorList>
            <person name="Hirooka S."/>
            <person name="Hirose Y."/>
            <person name="Kanesaki Y."/>
            <person name="Higuchi S."/>
            <person name="Fujiwara T."/>
            <person name="Onuma R."/>
            <person name="Era A."/>
            <person name="Ohbayashi R."/>
            <person name="Uzuka A."/>
            <person name="Nozaki H."/>
            <person name="Yoshikawa H."/>
            <person name="Miyagishima S.Y."/>
        </authorList>
    </citation>
    <scope>NUCLEOTIDE SEQUENCE [LARGE SCALE GENOMIC DNA]</scope>
    <source>
        <strain evidence="2 3">NIES-2499</strain>
    </source>
</reference>
<dbReference type="AlphaFoldDB" id="A0A250WSQ7"/>
<comment type="caution">
    <text evidence="2">The sequence shown here is derived from an EMBL/GenBank/DDBJ whole genome shotgun (WGS) entry which is preliminary data.</text>
</comment>
<gene>
    <name evidence="2" type="ORF">CEUSTIGMA_g1314.t1</name>
</gene>
<proteinExistence type="predicted"/>
<evidence type="ECO:0000256" key="1">
    <source>
        <dbReference type="SAM" id="MobiDB-lite"/>
    </source>
</evidence>
<organism evidence="2 3">
    <name type="scientific">Chlamydomonas eustigma</name>
    <dbReference type="NCBI Taxonomy" id="1157962"/>
    <lineage>
        <taxon>Eukaryota</taxon>
        <taxon>Viridiplantae</taxon>
        <taxon>Chlorophyta</taxon>
        <taxon>core chlorophytes</taxon>
        <taxon>Chlorophyceae</taxon>
        <taxon>CS clade</taxon>
        <taxon>Chlamydomonadales</taxon>
        <taxon>Chlamydomonadaceae</taxon>
        <taxon>Chlamydomonas</taxon>
    </lineage>
</organism>
<feature type="compositionally biased region" description="Basic and acidic residues" evidence="1">
    <location>
        <begin position="878"/>
        <end position="892"/>
    </location>
</feature>